<dbReference type="InParanoid" id="A0A139WLM9"/>
<dbReference type="PANTHER" id="PTHR12385:SF96">
    <property type="entry name" value="CHOLINE TRANSPORTER-LIKE PROTEIN"/>
    <property type="match status" value="1"/>
</dbReference>
<evidence type="ECO:0000256" key="2">
    <source>
        <dbReference type="ARBA" id="ARBA00007168"/>
    </source>
</evidence>
<dbReference type="EMBL" id="KQ971321">
    <property type="protein sequence ID" value="KYB28737.1"/>
    <property type="molecule type" value="Genomic_DNA"/>
</dbReference>
<comment type="function">
    <text evidence="6">Choline transporter.</text>
</comment>
<evidence type="ECO:0000256" key="6">
    <source>
        <dbReference type="RuleBase" id="RU368066"/>
    </source>
</evidence>
<feature type="transmembrane region" description="Helical" evidence="6">
    <location>
        <begin position="374"/>
        <end position="392"/>
    </location>
</feature>
<reference evidence="7 8" key="1">
    <citation type="journal article" date="2008" name="Nature">
        <title>The genome of the model beetle and pest Tribolium castaneum.</title>
        <authorList>
            <consortium name="Tribolium Genome Sequencing Consortium"/>
            <person name="Richards S."/>
            <person name="Gibbs R.A."/>
            <person name="Weinstock G.M."/>
            <person name="Brown S.J."/>
            <person name="Denell R."/>
            <person name="Beeman R.W."/>
            <person name="Gibbs R."/>
            <person name="Beeman R.W."/>
            <person name="Brown S.J."/>
            <person name="Bucher G."/>
            <person name="Friedrich M."/>
            <person name="Grimmelikhuijzen C.J."/>
            <person name="Klingler M."/>
            <person name="Lorenzen M."/>
            <person name="Richards S."/>
            <person name="Roth S."/>
            <person name="Schroder R."/>
            <person name="Tautz D."/>
            <person name="Zdobnov E.M."/>
            <person name="Muzny D."/>
            <person name="Gibbs R.A."/>
            <person name="Weinstock G.M."/>
            <person name="Attaway T."/>
            <person name="Bell S."/>
            <person name="Buhay C.J."/>
            <person name="Chandrabose M.N."/>
            <person name="Chavez D."/>
            <person name="Clerk-Blankenburg K.P."/>
            <person name="Cree A."/>
            <person name="Dao M."/>
            <person name="Davis C."/>
            <person name="Chacko J."/>
            <person name="Dinh H."/>
            <person name="Dugan-Rocha S."/>
            <person name="Fowler G."/>
            <person name="Garner T.T."/>
            <person name="Garnes J."/>
            <person name="Gnirke A."/>
            <person name="Hawes A."/>
            <person name="Hernandez J."/>
            <person name="Hines S."/>
            <person name="Holder M."/>
            <person name="Hume J."/>
            <person name="Jhangiani S.N."/>
            <person name="Joshi V."/>
            <person name="Khan Z.M."/>
            <person name="Jackson L."/>
            <person name="Kovar C."/>
            <person name="Kowis A."/>
            <person name="Lee S."/>
            <person name="Lewis L.R."/>
            <person name="Margolis J."/>
            <person name="Morgan M."/>
            <person name="Nazareth L.V."/>
            <person name="Nguyen N."/>
            <person name="Okwuonu G."/>
            <person name="Parker D."/>
            <person name="Richards S."/>
            <person name="Ruiz S.J."/>
            <person name="Santibanez J."/>
            <person name="Savard J."/>
            <person name="Scherer S.E."/>
            <person name="Schneider B."/>
            <person name="Sodergren E."/>
            <person name="Tautz D."/>
            <person name="Vattahil S."/>
            <person name="Villasana D."/>
            <person name="White C.S."/>
            <person name="Wright R."/>
            <person name="Park Y."/>
            <person name="Beeman R.W."/>
            <person name="Lord J."/>
            <person name="Oppert B."/>
            <person name="Lorenzen M."/>
            <person name="Brown S."/>
            <person name="Wang L."/>
            <person name="Savard J."/>
            <person name="Tautz D."/>
            <person name="Richards S."/>
            <person name="Weinstock G."/>
            <person name="Gibbs R.A."/>
            <person name="Liu Y."/>
            <person name="Worley K."/>
            <person name="Weinstock G."/>
            <person name="Elsik C.G."/>
            <person name="Reese J.T."/>
            <person name="Elhaik E."/>
            <person name="Landan G."/>
            <person name="Graur D."/>
            <person name="Arensburger P."/>
            <person name="Atkinson P."/>
            <person name="Beeman R.W."/>
            <person name="Beidler J."/>
            <person name="Brown S.J."/>
            <person name="Demuth J.P."/>
            <person name="Drury D.W."/>
            <person name="Du Y.Z."/>
            <person name="Fujiwara H."/>
            <person name="Lorenzen M."/>
            <person name="Maselli V."/>
            <person name="Osanai M."/>
            <person name="Park Y."/>
            <person name="Robertson H.M."/>
            <person name="Tu Z."/>
            <person name="Wang J.J."/>
            <person name="Wang S."/>
            <person name="Richards S."/>
            <person name="Song H."/>
            <person name="Zhang L."/>
            <person name="Sodergren E."/>
            <person name="Werner D."/>
            <person name="Stanke M."/>
            <person name="Morgenstern B."/>
            <person name="Solovyev V."/>
            <person name="Kosarev P."/>
            <person name="Brown G."/>
            <person name="Chen H.C."/>
            <person name="Ermolaeva O."/>
            <person name="Hlavina W."/>
            <person name="Kapustin Y."/>
            <person name="Kiryutin B."/>
            <person name="Kitts P."/>
            <person name="Maglott D."/>
            <person name="Pruitt K."/>
            <person name="Sapojnikov V."/>
            <person name="Souvorov A."/>
            <person name="Mackey A.J."/>
            <person name="Waterhouse R.M."/>
            <person name="Wyder S."/>
            <person name="Zdobnov E.M."/>
            <person name="Zdobnov E.M."/>
            <person name="Wyder S."/>
            <person name="Kriventseva E.V."/>
            <person name="Kadowaki T."/>
            <person name="Bork P."/>
            <person name="Aranda M."/>
            <person name="Bao R."/>
            <person name="Beermann A."/>
            <person name="Berns N."/>
            <person name="Bolognesi R."/>
            <person name="Bonneton F."/>
            <person name="Bopp D."/>
            <person name="Brown S.J."/>
            <person name="Bucher G."/>
            <person name="Butts T."/>
            <person name="Chaumot A."/>
            <person name="Denell R.E."/>
            <person name="Ferrier D.E."/>
            <person name="Friedrich M."/>
            <person name="Gordon C.M."/>
            <person name="Jindra M."/>
            <person name="Klingler M."/>
            <person name="Lan Q."/>
            <person name="Lattorff H.M."/>
            <person name="Laudet V."/>
            <person name="von Levetsow C."/>
            <person name="Liu Z."/>
            <person name="Lutz R."/>
            <person name="Lynch J.A."/>
            <person name="da Fonseca R.N."/>
            <person name="Posnien N."/>
            <person name="Reuter R."/>
            <person name="Roth S."/>
            <person name="Savard J."/>
            <person name="Schinko J.B."/>
            <person name="Schmitt C."/>
            <person name="Schoppmeier M."/>
            <person name="Schroder R."/>
            <person name="Shippy T.D."/>
            <person name="Simonnet F."/>
            <person name="Marques-Souza H."/>
            <person name="Tautz D."/>
            <person name="Tomoyasu Y."/>
            <person name="Trauner J."/>
            <person name="Van der Zee M."/>
            <person name="Vervoort M."/>
            <person name="Wittkopp N."/>
            <person name="Wimmer E.A."/>
            <person name="Yang X."/>
            <person name="Jones A.K."/>
            <person name="Sattelle D.B."/>
            <person name="Ebert P.R."/>
            <person name="Nelson D."/>
            <person name="Scott J.G."/>
            <person name="Beeman R.W."/>
            <person name="Muthukrishnan S."/>
            <person name="Kramer K.J."/>
            <person name="Arakane Y."/>
            <person name="Beeman R.W."/>
            <person name="Zhu Q."/>
            <person name="Hogenkamp D."/>
            <person name="Dixit R."/>
            <person name="Oppert B."/>
            <person name="Jiang H."/>
            <person name="Zou Z."/>
            <person name="Marshall J."/>
            <person name="Elpidina E."/>
            <person name="Vinokurov K."/>
            <person name="Oppert C."/>
            <person name="Zou Z."/>
            <person name="Evans J."/>
            <person name="Lu Z."/>
            <person name="Zhao P."/>
            <person name="Sumathipala N."/>
            <person name="Altincicek B."/>
            <person name="Vilcinskas A."/>
            <person name="Williams M."/>
            <person name="Hultmark D."/>
            <person name="Hetru C."/>
            <person name="Jiang H."/>
            <person name="Grimmelikhuijzen C.J."/>
            <person name="Hauser F."/>
            <person name="Cazzamali G."/>
            <person name="Williamson M."/>
            <person name="Park Y."/>
            <person name="Li B."/>
            <person name="Tanaka Y."/>
            <person name="Predel R."/>
            <person name="Neupert S."/>
            <person name="Schachtner J."/>
            <person name="Verleyen P."/>
            <person name="Raible F."/>
            <person name="Bork P."/>
            <person name="Friedrich M."/>
            <person name="Walden K.K."/>
            <person name="Robertson H.M."/>
            <person name="Angeli S."/>
            <person name="Foret S."/>
            <person name="Bucher G."/>
            <person name="Schuetz S."/>
            <person name="Maleszka R."/>
            <person name="Wimmer E.A."/>
            <person name="Beeman R.W."/>
            <person name="Lorenzen M."/>
            <person name="Tomoyasu Y."/>
            <person name="Miller S.C."/>
            <person name="Grossmann D."/>
            <person name="Bucher G."/>
        </authorList>
    </citation>
    <scope>NUCLEOTIDE SEQUENCE [LARGE SCALE GENOMIC DNA]</scope>
    <source>
        <strain evidence="7 8">Georgia GA2</strain>
    </source>
</reference>
<keyword evidence="4 6" id="KW-1133">Transmembrane helix</keyword>
<dbReference type="PANTHER" id="PTHR12385">
    <property type="entry name" value="CHOLINE TRANSPORTER-LIKE (SLC FAMILY 44)"/>
    <property type="match status" value="1"/>
</dbReference>
<gene>
    <name evidence="7" type="primary">AUGUSTUS-3.0.2_32437</name>
    <name evidence="7" type="ORF">TcasGA2_TC032437</name>
</gene>
<feature type="transmembrane region" description="Helical" evidence="6">
    <location>
        <begin position="193"/>
        <end position="213"/>
    </location>
</feature>
<dbReference type="Pfam" id="PF04515">
    <property type="entry name" value="Choline_transpo"/>
    <property type="match status" value="1"/>
</dbReference>
<sequence>MVKKLPPKTIAEFRRSAETENFQIPEKPENRKCTDLGYLIFFLLVVLITTIFVACSSLGTNYNRFLNGYDKCGDTCGTSNLAVKTVQCSGKDLTNKPFMTFKYANRTNDSKSKRDILPDICDNKCDPPKRLVFHRCIPDLNKTSYRKTTIAFAEFRNDLKLAINTIIIPMAIIGLVVSLIFLHGLRYSPKITITATITSALICLFCFTSYIWYWFARNLDEKKLIYIGIVSSCAIFLQSIFICYFHDRYSLIIKMFREATQVIFAMPSLIFVPLGFVAILAVVTASIVFLGALISTNQYLSEIPDHPSVYEYRDTRLAEGALACIVVFGIWTFALANGCQCMIVSGAISTYYFTRDKSTLQKPVRASFYVLMRYHLGTVALGSLCITFFSIARLCTEFLAKRCKNKWSLRGLSRVLSWIEGAAEYLSKRAYIQTAMHGEPLFRSGLRGARLLWANFLDNIVLYGVGNFIVVCITLSAVFLGTIFAIIVYKTAGLKVSYFWTIVAIGAGISGTIIYFFTQVLNVAVETIFICFCEDKLLHSANNKDYFMSEELKTLIETAKKAARRQEAD</sequence>
<dbReference type="AlphaFoldDB" id="A0A139WLM9"/>
<comment type="similarity">
    <text evidence="2 6">Belongs to the CTL (choline transporter-like) family.</text>
</comment>
<feature type="transmembrane region" description="Helical" evidence="6">
    <location>
        <begin position="225"/>
        <end position="245"/>
    </location>
</feature>
<protein>
    <recommendedName>
        <fullName evidence="6">Choline transporter-like protein</fullName>
    </recommendedName>
</protein>
<evidence type="ECO:0000256" key="1">
    <source>
        <dbReference type="ARBA" id="ARBA00004141"/>
    </source>
</evidence>
<evidence type="ECO:0000313" key="7">
    <source>
        <dbReference type="EMBL" id="KYB28737.1"/>
    </source>
</evidence>
<keyword evidence="5 6" id="KW-0472">Membrane</keyword>
<evidence type="ECO:0000256" key="4">
    <source>
        <dbReference type="ARBA" id="ARBA00022989"/>
    </source>
</evidence>
<dbReference type="Proteomes" id="UP000007266">
    <property type="component" value="Linkage group 3"/>
</dbReference>
<organism evidence="7 8">
    <name type="scientific">Tribolium castaneum</name>
    <name type="common">Red flour beetle</name>
    <dbReference type="NCBI Taxonomy" id="7070"/>
    <lineage>
        <taxon>Eukaryota</taxon>
        <taxon>Metazoa</taxon>
        <taxon>Ecdysozoa</taxon>
        <taxon>Arthropoda</taxon>
        <taxon>Hexapoda</taxon>
        <taxon>Insecta</taxon>
        <taxon>Pterygota</taxon>
        <taxon>Neoptera</taxon>
        <taxon>Endopterygota</taxon>
        <taxon>Coleoptera</taxon>
        <taxon>Polyphaga</taxon>
        <taxon>Cucujiformia</taxon>
        <taxon>Tenebrionidae</taxon>
        <taxon>Tenebrionidae incertae sedis</taxon>
        <taxon>Tribolium</taxon>
    </lineage>
</organism>
<dbReference type="GO" id="GO:0016020">
    <property type="term" value="C:membrane"/>
    <property type="evidence" value="ECO:0000318"/>
    <property type="project" value="GO_Central"/>
</dbReference>
<feature type="transmembrane region" description="Helical" evidence="6">
    <location>
        <begin position="320"/>
        <end position="353"/>
    </location>
</feature>
<name>A0A139WLM9_TRICA</name>
<reference evidence="7 8" key="2">
    <citation type="journal article" date="2010" name="Nucleic Acids Res.">
        <title>BeetleBase in 2010: revisions to provide comprehensive genomic information for Tribolium castaneum.</title>
        <authorList>
            <person name="Kim H.S."/>
            <person name="Murphy T."/>
            <person name="Xia J."/>
            <person name="Caragea D."/>
            <person name="Park Y."/>
            <person name="Beeman R.W."/>
            <person name="Lorenzen M.D."/>
            <person name="Butcher S."/>
            <person name="Manak J.R."/>
            <person name="Brown S.J."/>
        </authorList>
    </citation>
    <scope>GENOME REANNOTATION</scope>
    <source>
        <strain evidence="7 8">Georgia GA2</strain>
    </source>
</reference>
<evidence type="ECO:0000256" key="5">
    <source>
        <dbReference type="ARBA" id="ARBA00023136"/>
    </source>
</evidence>
<keyword evidence="8" id="KW-1185">Reference proteome</keyword>
<dbReference type="InterPro" id="IPR007603">
    <property type="entry name" value="Choline_transptr-like"/>
</dbReference>
<dbReference type="GO" id="GO:0022857">
    <property type="term" value="F:transmembrane transporter activity"/>
    <property type="evidence" value="ECO:0000318"/>
    <property type="project" value="GO_Central"/>
</dbReference>
<feature type="transmembrane region" description="Helical" evidence="6">
    <location>
        <begin position="460"/>
        <end position="489"/>
    </location>
</feature>
<dbReference type="GO" id="GO:0005886">
    <property type="term" value="C:plasma membrane"/>
    <property type="evidence" value="ECO:0007669"/>
    <property type="project" value="UniProtKB-SubCell"/>
</dbReference>
<feature type="transmembrane region" description="Helical" evidence="6">
    <location>
        <begin position="161"/>
        <end position="181"/>
    </location>
</feature>
<dbReference type="GO" id="GO:0055085">
    <property type="term" value="P:transmembrane transport"/>
    <property type="evidence" value="ECO:0000318"/>
    <property type="project" value="GO_Central"/>
</dbReference>
<feature type="transmembrane region" description="Helical" evidence="6">
    <location>
        <begin position="266"/>
        <end position="294"/>
    </location>
</feature>
<feature type="transmembrane region" description="Helical" evidence="6">
    <location>
        <begin position="496"/>
        <end position="517"/>
    </location>
</feature>
<comment type="subcellular location">
    <subcellularLocation>
        <location evidence="6">Cell membrane</location>
        <topology evidence="6">Multi-pass membrane protein</topology>
    </subcellularLocation>
    <subcellularLocation>
        <location evidence="1">Membrane</location>
        <topology evidence="1">Multi-pass membrane protein</topology>
    </subcellularLocation>
</comment>
<keyword evidence="3 6" id="KW-0812">Transmembrane</keyword>
<feature type="transmembrane region" description="Helical" evidence="6">
    <location>
        <begin position="36"/>
        <end position="59"/>
    </location>
</feature>
<accession>A0A139WLM9</accession>
<evidence type="ECO:0000313" key="8">
    <source>
        <dbReference type="Proteomes" id="UP000007266"/>
    </source>
</evidence>
<proteinExistence type="inferred from homology"/>
<evidence type="ECO:0000256" key="3">
    <source>
        <dbReference type="ARBA" id="ARBA00022692"/>
    </source>
</evidence>